<dbReference type="RefSeq" id="WP_209264278.1">
    <property type="nucleotide sequence ID" value="NZ_JAFFZN010000005.1"/>
</dbReference>
<reference evidence="3 4" key="1">
    <citation type="submission" date="2021-02" db="EMBL/GenBank/DDBJ databases">
        <title>Streptomyces spirodelae sp. nov., isolated from duckweed.</title>
        <authorList>
            <person name="Saimee Y."/>
            <person name="Duangmal K."/>
        </authorList>
    </citation>
    <scope>NUCLEOTIDE SEQUENCE [LARGE SCALE GENOMIC DNA]</scope>
    <source>
        <strain evidence="3 4">DW4-2</strain>
    </source>
</reference>
<evidence type="ECO:0000256" key="1">
    <source>
        <dbReference type="SAM" id="MobiDB-lite"/>
    </source>
</evidence>
<organism evidence="3 4">
    <name type="scientific">Streptomyces spirodelae</name>
    <dbReference type="NCBI Taxonomy" id="2812904"/>
    <lineage>
        <taxon>Bacteria</taxon>
        <taxon>Bacillati</taxon>
        <taxon>Actinomycetota</taxon>
        <taxon>Actinomycetes</taxon>
        <taxon>Kitasatosporales</taxon>
        <taxon>Streptomycetaceae</taxon>
        <taxon>Streptomyces</taxon>
    </lineage>
</organism>
<gene>
    <name evidence="3" type="ORF">JW592_08335</name>
</gene>
<proteinExistence type="predicted"/>
<keyword evidence="4" id="KW-1185">Reference proteome</keyword>
<evidence type="ECO:0000256" key="2">
    <source>
        <dbReference type="SAM" id="SignalP"/>
    </source>
</evidence>
<evidence type="ECO:0000313" key="3">
    <source>
        <dbReference type="EMBL" id="MBO8185468.1"/>
    </source>
</evidence>
<protein>
    <submittedName>
        <fullName evidence="3">Uncharacterized protein</fullName>
    </submittedName>
</protein>
<comment type="caution">
    <text evidence="3">The sequence shown here is derived from an EMBL/GenBank/DDBJ whole genome shotgun (WGS) entry which is preliminary data.</text>
</comment>
<dbReference type="EMBL" id="JAFFZN010000005">
    <property type="protein sequence ID" value="MBO8185468.1"/>
    <property type="molecule type" value="Genomic_DNA"/>
</dbReference>
<name>A0ABS3WQT7_9ACTN</name>
<dbReference type="Proteomes" id="UP001518976">
    <property type="component" value="Unassembled WGS sequence"/>
</dbReference>
<accession>A0ABS3WQT7</accession>
<feature type="chain" id="PRO_5046704688" evidence="2">
    <location>
        <begin position="31"/>
        <end position="89"/>
    </location>
</feature>
<keyword evidence="2" id="KW-0732">Signal</keyword>
<evidence type="ECO:0000313" key="4">
    <source>
        <dbReference type="Proteomes" id="UP001518976"/>
    </source>
</evidence>
<sequence length="89" mass="9572">MPNRLKRTLAVAALVAAPLTLSLAGAPALAAGPSSVADGDKPDKADKADKADKKEKPDPAWKEAYERLHEPKEKSEQKELAREQKEAGR</sequence>
<feature type="region of interest" description="Disordered" evidence="1">
    <location>
        <begin position="29"/>
        <end position="89"/>
    </location>
</feature>
<feature type="signal peptide" evidence="2">
    <location>
        <begin position="1"/>
        <end position="30"/>
    </location>
</feature>
<feature type="compositionally biased region" description="Basic and acidic residues" evidence="1">
    <location>
        <begin position="38"/>
        <end position="89"/>
    </location>
</feature>